<dbReference type="AlphaFoldDB" id="A0A225D6H9"/>
<organism evidence="2 3">
    <name type="scientific">Fimbriiglobus ruber</name>
    <dbReference type="NCBI Taxonomy" id="1908690"/>
    <lineage>
        <taxon>Bacteria</taxon>
        <taxon>Pseudomonadati</taxon>
        <taxon>Planctomycetota</taxon>
        <taxon>Planctomycetia</taxon>
        <taxon>Gemmatales</taxon>
        <taxon>Gemmataceae</taxon>
        <taxon>Fimbriiglobus</taxon>
    </lineage>
</organism>
<sequence>MIPDWEANGVFLADLFRVRHPALFEQLHSILVSHGVEVRLLDHVQDLWARDYSPIQIGPGEFVQFRYAPDYLEGHPELRTGREVAGQFHELGECRHSEINLDGGNVVTSRTKAIVTDKIYRENPNWERDKLRDELCRTLQVEELIVIPKEPYEPIGHADAMIRFLSEEAVIVNEYAEVDPAFGNRLVKVLCRHGLTIEYLPYYPEKKTLAGIPSAVGNYTNFLRTKKVLVAPVYGTHHDEIALRKLASVFPDLPILPLDCTELAREGGILNCVSASFRISTKTSRL</sequence>
<dbReference type="Gene3D" id="3.75.10.10">
    <property type="entry name" value="L-arginine/glycine Amidinotransferase, Chain A"/>
    <property type="match status" value="1"/>
</dbReference>
<dbReference type="GO" id="GO:0004668">
    <property type="term" value="F:protein-arginine deiminase activity"/>
    <property type="evidence" value="ECO:0007669"/>
    <property type="project" value="InterPro"/>
</dbReference>
<evidence type="ECO:0000313" key="2">
    <source>
        <dbReference type="EMBL" id="OWK34128.1"/>
    </source>
</evidence>
<dbReference type="EMBL" id="NIDE01000020">
    <property type="protein sequence ID" value="OWK34128.1"/>
    <property type="molecule type" value="Genomic_DNA"/>
</dbReference>
<gene>
    <name evidence="2" type="ORF">FRUB_10099</name>
</gene>
<dbReference type="Pfam" id="PF04371">
    <property type="entry name" value="PAD_porph"/>
    <property type="match status" value="1"/>
</dbReference>
<evidence type="ECO:0000313" key="3">
    <source>
        <dbReference type="Proteomes" id="UP000214646"/>
    </source>
</evidence>
<dbReference type="GO" id="GO:0009446">
    <property type="term" value="P:putrescine biosynthetic process"/>
    <property type="evidence" value="ECO:0007669"/>
    <property type="project" value="InterPro"/>
</dbReference>
<accession>A0A225D6H9</accession>
<dbReference type="Proteomes" id="UP000214646">
    <property type="component" value="Unassembled WGS sequence"/>
</dbReference>
<dbReference type="PANTHER" id="PTHR31377:SF0">
    <property type="entry name" value="AGMATINE DEIMINASE-RELATED"/>
    <property type="match status" value="1"/>
</dbReference>
<dbReference type="PANTHER" id="PTHR31377">
    <property type="entry name" value="AGMATINE DEIMINASE-RELATED"/>
    <property type="match status" value="1"/>
</dbReference>
<keyword evidence="1" id="KW-0378">Hydrolase</keyword>
<proteinExistence type="predicted"/>
<dbReference type="SUPFAM" id="SSF55909">
    <property type="entry name" value="Pentein"/>
    <property type="match status" value="1"/>
</dbReference>
<dbReference type="RefSeq" id="WP_088260458.1">
    <property type="nucleotide sequence ID" value="NZ_NIDE01000020.1"/>
</dbReference>
<evidence type="ECO:0000256" key="1">
    <source>
        <dbReference type="ARBA" id="ARBA00022801"/>
    </source>
</evidence>
<name>A0A225D6H9_9BACT</name>
<reference evidence="3" key="1">
    <citation type="submission" date="2017-06" db="EMBL/GenBank/DDBJ databases">
        <title>Genome analysis of Fimbriiglobus ruber SP5, the first member of the order Planctomycetales with confirmed chitinolytic capability.</title>
        <authorList>
            <person name="Ravin N.V."/>
            <person name="Rakitin A.L."/>
            <person name="Ivanova A.A."/>
            <person name="Beletsky A.V."/>
            <person name="Kulichevskaya I.S."/>
            <person name="Mardanov A.V."/>
            <person name="Dedysh S.N."/>
        </authorList>
    </citation>
    <scope>NUCLEOTIDE SEQUENCE [LARGE SCALE GENOMIC DNA]</scope>
    <source>
        <strain evidence="3">SP5</strain>
    </source>
</reference>
<comment type="caution">
    <text evidence="2">The sequence shown here is derived from an EMBL/GenBank/DDBJ whole genome shotgun (WGS) entry which is preliminary data.</text>
</comment>
<dbReference type="GO" id="GO:0047632">
    <property type="term" value="F:agmatine deiminase activity"/>
    <property type="evidence" value="ECO:0007669"/>
    <property type="project" value="TreeGrafter"/>
</dbReference>
<dbReference type="OrthoDB" id="7871381at2"/>
<dbReference type="InterPro" id="IPR007466">
    <property type="entry name" value="Peptidyl-Arg-deiminase_porph"/>
</dbReference>
<keyword evidence="3" id="KW-1185">Reference proteome</keyword>
<protein>
    <submittedName>
        <fullName evidence="2">Agmatine deiminase</fullName>
    </submittedName>
</protein>